<dbReference type="InterPro" id="IPR010656">
    <property type="entry name" value="DctM"/>
</dbReference>
<feature type="domain" description="TRAP C4-dicarboxylate transport system permease DctM subunit" evidence="11">
    <location>
        <begin position="222"/>
        <end position="630"/>
    </location>
</feature>
<dbReference type="Pfam" id="PF04290">
    <property type="entry name" value="DctQ"/>
    <property type="match status" value="1"/>
</dbReference>
<evidence type="ECO:0000313" key="13">
    <source>
        <dbReference type="EMBL" id="KDR25633.1"/>
    </source>
</evidence>
<evidence type="ECO:0000256" key="7">
    <source>
        <dbReference type="ARBA" id="ARBA00023136"/>
    </source>
</evidence>
<reference evidence="12" key="4">
    <citation type="submission" date="2024-05" db="EMBL/GenBank/DDBJ databases">
        <authorList>
            <person name="Sun Q."/>
            <person name="Zhou Y."/>
        </authorList>
    </citation>
    <scope>NUCLEOTIDE SEQUENCE</scope>
    <source>
        <strain evidence="12">CGMCC 1.11013</strain>
    </source>
</reference>
<feature type="transmembrane region" description="Helical" evidence="9">
    <location>
        <begin position="157"/>
        <end position="176"/>
    </location>
</feature>
<keyword evidence="3" id="KW-1003">Cell membrane</keyword>
<feature type="transmembrane region" description="Helical" evidence="9">
    <location>
        <begin position="119"/>
        <end position="145"/>
    </location>
</feature>
<comment type="subcellular location">
    <subcellularLocation>
        <location evidence="1 8">Cell inner membrane</location>
        <topology evidence="1 8">Multi-pass membrane protein</topology>
    </subcellularLocation>
</comment>
<keyword evidence="7 9" id="KW-0472">Membrane</keyword>
<dbReference type="Proteomes" id="UP000597138">
    <property type="component" value="Unassembled WGS sequence"/>
</dbReference>
<feature type="transmembrane region" description="Helical" evidence="9">
    <location>
        <begin position="188"/>
        <end position="205"/>
    </location>
</feature>
<evidence type="ECO:0000256" key="5">
    <source>
        <dbReference type="ARBA" id="ARBA00022692"/>
    </source>
</evidence>
<feature type="domain" description="Tripartite ATP-independent periplasmic transporters DctQ component" evidence="10">
    <location>
        <begin position="57"/>
        <end position="181"/>
    </location>
</feature>
<evidence type="ECO:0000259" key="11">
    <source>
        <dbReference type="Pfam" id="PF06808"/>
    </source>
</evidence>
<dbReference type="GO" id="GO:0022857">
    <property type="term" value="F:transmembrane transporter activity"/>
    <property type="evidence" value="ECO:0007669"/>
    <property type="project" value="UniProtKB-UniRule"/>
</dbReference>
<feature type="transmembrane region" description="Helical" evidence="9">
    <location>
        <begin position="238"/>
        <end position="259"/>
    </location>
</feature>
<dbReference type="eggNOG" id="COG1593">
    <property type="taxonomic scope" value="Bacteria"/>
</dbReference>
<dbReference type="EMBL" id="JFHE01000069">
    <property type="protein sequence ID" value="KDR25633.1"/>
    <property type="molecule type" value="Genomic_DNA"/>
</dbReference>
<dbReference type="NCBIfam" id="TIGR00786">
    <property type="entry name" value="dctM"/>
    <property type="match status" value="1"/>
</dbReference>
<evidence type="ECO:0000256" key="9">
    <source>
        <dbReference type="SAM" id="Phobius"/>
    </source>
</evidence>
<keyword evidence="15" id="KW-1185">Reference proteome</keyword>
<feature type="transmembrane region" description="Helical" evidence="9">
    <location>
        <begin position="46"/>
        <end position="68"/>
    </location>
</feature>
<feature type="transmembrane region" description="Helical" evidence="9">
    <location>
        <begin position="211"/>
        <end position="231"/>
    </location>
</feature>
<name>A0A069NB80_9BURK</name>
<reference evidence="15" key="3">
    <citation type="journal article" date="2019" name="Int. J. Syst. Evol. Microbiol.">
        <title>The Global Catalogue of Microorganisms (GCM) 10K type strain sequencing project: providing services to taxonomists for standard genome sequencing and annotation.</title>
        <authorList>
            <consortium name="The Broad Institute Genomics Platform"/>
            <consortium name="The Broad Institute Genome Sequencing Center for Infectious Disease"/>
            <person name="Wu L."/>
            <person name="Ma J."/>
        </authorList>
    </citation>
    <scope>NUCLEOTIDE SEQUENCE [LARGE SCALE GENOMIC DNA]</scope>
    <source>
        <strain evidence="15">CGMCC 1.11013</strain>
    </source>
</reference>
<keyword evidence="2 8" id="KW-0813">Transport</keyword>
<dbReference type="GO" id="GO:0005886">
    <property type="term" value="C:plasma membrane"/>
    <property type="evidence" value="ECO:0007669"/>
    <property type="project" value="UniProtKB-SubCell"/>
</dbReference>
<dbReference type="STRING" id="1071679.BG57_29180"/>
<dbReference type="PANTHER" id="PTHR33362">
    <property type="entry name" value="SIALIC ACID TRAP TRANSPORTER PERMEASE PROTEIN SIAT-RELATED"/>
    <property type="match status" value="1"/>
</dbReference>
<dbReference type="InterPro" id="IPR004681">
    <property type="entry name" value="TRAP_DctM"/>
</dbReference>
<feature type="transmembrane region" description="Helical" evidence="9">
    <location>
        <begin position="614"/>
        <end position="635"/>
    </location>
</feature>
<comment type="caution">
    <text evidence="13">The sequence shown here is derived from an EMBL/GenBank/DDBJ whole genome shotgun (WGS) entry which is preliminary data.</text>
</comment>
<dbReference type="InterPro" id="IPR055348">
    <property type="entry name" value="DctQ"/>
</dbReference>
<feature type="transmembrane region" description="Helical" evidence="9">
    <location>
        <begin position="428"/>
        <end position="449"/>
    </location>
</feature>
<feature type="transmembrane region" description="Helical" evidence="9">
    <location>
        <begin position="265"/>
        <end position="284"/>
    </location>
</feature>
<evidence type="ECO:0000313" key="12">
    <source>
        <dbReference type="EMBL" id="GGD98067.1"/>
    </source>
</evidence>
<dbReference type="PANTHER" id="PTHR33362:SF2">
    <property type="entry name" value="TRAP TRANSPORTER LARGE PERMEASE PROTEIN"/>
    <property type="match status" value="1"/>
</dbReference>
<keyword evidence="5 9" id="KW-0812">Transmembrane</keyword>
<reference evidence="13 14" key="2">
    <citation type="submission" date="2014-03" db="EMBL/GenBank/DDBJ databases">
        <title>Draft Genome Sequences of Four Burkholderia Strains.</title>
        <authorList>
            <person name="Liu X.Y."/>
            <person name="Li C.X."/>
            <person name="Xu J.H."/>
        </authorList>
    </citation>
    <scope>NUCLEOTIDE SEQUENCE [LARGE SCALE GENOMIC DNA]</scope>
    <source>
        <strain evidence="13 14">R27</strain>
    </source>
</reference>
<dbReference type="AlphaFoldDB" id="A0A069NB80"/>
<sequence>MHEQSDLMPPHRTVVSDAGHDAVGASSAGTSFLSPFVNGIDKSFRAILVVSLVTELLIIVSEIGSRLFLKESILWSDEAAKMFLSLISFVGGPLAYRARLHTTVEALTAKLSEQSRKRIAIGIDALILLTSAIVAWACVDFLAISSLSETPILQLNSAWLVAPLMVGMVLSVIFALERLVTMYPWRECVGVVAVIAGSVVALYALRSSSPVFSGGSALAIMLGVFLGAVLIGVPVAFAMLLGSVLYLFFSGSAPLVAVAQNTFDGTGNFVLLTLPFFIWAGLVMEKGGISLRLVRFAMSLVGHLRGGLLQVVVLSIYMVSGISGSKIADVVAVGSVLRRELKNQGYSSERAAAVLASSAAMSETIPPSIAMLVLGSVAPISVGTLFVAGLVPAAAIASILIALNYVLSLRAKQKTSARTSLAERWTSFRSAILPLVMPVLMVVGIRFGLATPTEISAIAVVYGIGLSVVSYRTLSVRSLVNIATECCLMGGMVLFIIAAAFSFGWTLTAAGVPTQLGMLLHGMSNSRIFFIIASIVLLVVVGSLLEGLPALIILAPLLIPIAAQYGINAVHYSMIIILAMGVGIFMPPIGIGFYVSCAVSESRLEGTARAMLPYLVALVAGILLVAFLPSLTLFLPRVFAGH</sequence>
<proteinExistence type="predicted"/>
<evidence type="ECO:0000256" key="1">
    <source>
        <dbReference type="ARBA" id="ARBA00004429"/>
    </source>
</evidence>
<organism evidence="13 14">
    <name type="scientific">Caballeronia grimmiae</name>
    <dbReference type="NCBI Taxonomy" id="1071679"/>
    <lineage>
        <taxon>Bacteria</taxon>
        <taxon>Pseudomonadati</taxon>
        <taxon>Pseudomonadota</taxon>
        <taxon>Betaproteobacteria</taxon>
        <taxon>Burkholderiales</taxon>
        <taxon>Burkholderiaceae</taxon>
        <taxon>Caballeronia</taxon>
    </lineage>
</organism>
<feature type="transmembrane region" description="Helical" evidence="9">
    <location>
        <begin position="80"/>
        <end position="98"/>
    </location>
</feature>
<evidence type="ECO:0000256" key="6">
    <source>
        <dbReference type="ARBA" id="ARBA00022989"/>
    </source>
</evidence>
<evidence type="ECO:0000313" key="15">
    <source>
        <dbReference type="Proteomes" id="UP000597138"/>
    </source>
</evidence>
<feature type="transmembrane region" description="Helical" evidence="9">
    <location>
        <begin position="455"/>
        <end position="474"/>
    </location>
</feature>
<dbReference type="Proteomes" id="UP000027439">
    <property type="component" value="Unassembled WGS sequence"/>
</dbReference>
<feature type="transmembrane region" description="Helical" evidence="9">
    <location>
        <begin position="380"/>
        <end position="407"/>
    </location>
</feature>
<gene>
    <name evidence="13" type="ORF">BG57_29180</name>
    <name evidence="12" type="ORF">GCM10010985_61030</name>
</gene>
<comment type="function">
    <text evidence="8">Part of the tripartite ATP-independent periplasmic (TRAP) transport system.</text>
</comment>
<dbReference type="EMBL" id="BMEG01000023">
    <property type="protein sequence ID" value="GGD98067.1"/>
    <property type="molecule type" value="Genomic_DNA"/>
</dbReference>
<accession>A0A069NB80</accession>
<evidence type="ECO:0000256" key="4">
    <source>
        <dbReference type="ARBA" id="ARBA00022519"/>
    </source>
</evidence>
<protein>
    <submittedName>
        <fullName evidence="12 13">ABC transporter permease</fullName>
    </submittedName>
</protein>
<feature type="transmembrane region" description="Helical" evidence="9">
    <location>
        <begin position="570"/>
        <end position="594"/>
    </location>
</feature>
<feature type="transmembrane region" description="Helical" evidence="9">
    <location>
        <begin position="528"/>
        <end position="558"/>
    </location>
</feature>
<keyword evidence="4 8" id="KW-0997">Cell inner membrane</keyword>
<dbReference type="RefSeq" id="WP_052006082.1">
    <property type="nucleotide sequence ID" value="NZ_BMEG01000023.1"/>
</dbReference>
<dbReference type="Pfam" id="PF06808">
    <property type="entry name" value="DctM"/>
    <property type="match status" value="1"/>
</dbReference>
<evidence type="ECO:0000256" key="3">
    <source>
        <dbReference type="ARBA" id="ARBA00022475"/>
    </source>
</evidence>
<feature type="transmembrane region" description="Helical" evidence="9">
    <location>
        <begin position="486"/>
        <end position="508"/>
    </location>
</feature>
<reference evidence="12" key="1">
    <citation type="journal article" date="2014" name="Int. J. Syst. Evol. Microbiol.">
        <title>Complete genome of a new Firmicutes species belonging to the dominant human colonic microbiota ('Ruminococcus bicirculans') reveals two chromosomes and a selective capacity to utilize plant glucans.</title>
        <authorList>
            <consortium name="NISC Comparative Sequencing Program"/>
            <person name="Wegmann U."/>
            <person name="Louis P."/>
            <person name="Goesmann A."/>
            <person name="Henrissat B."/>
            <person name="Duncan S.H."/>
            <person name="Flint H.J."/>
        </authorList>
    </citation>
    <scope>NUCLEOTIDE SEQUENCE</scope>
    <source>
        <strain evidence="12">CGMCC 1.11013</strain>
    </source>
</reference>
<evidence type="ECO:0000259" key="10">
    <source>
        <dbReference type="Pfam" id="PF04290"/>
    </source>
</evidence>
<evidence type="ECO:0000256" key="8">
    <source>
        <dbReference type="RuleBase" id="RU369079"/>
    </source>
</evidence>
<keyword evidence="6 9" id="KW-1133">Transmembrane helix</keyword>
<evidence type="ECO:0000313" key="14">
    <source>
        <dbReference type="Proteomes" id="UP000027439"/>
    </source>
</evidence>
<evidence type="ECO:0000256" key="2">
    <source>
        <dbReference type="ARBA" id="ARBA00022448"/>
    </source>
</evidence>